<keyword evidence="15" id="KW-0833">Ubl conjugation pathway</keyword>
<evidence type="ECO:0000256" key="22">
    <source>
        <dbReference type="ARBA" id="ARBA00023242"/>
    </source>
</evidence>
<evidence type="ECO:0000256" key="12">
    <source>
        <dbReference type="ARBA" id="ARBA00022737"/>
    </source>
</evidence>
<evidence type="ECO:0000256" key="17">
    <source>
        <dbReference type="ARBA" id="ARBA00022853"/>
    </source>
</evidence>
<evidence type="ECO:0000256" key="24">
    <source>
        <dbReference type="ARBA" id="ARBA00048679"/>
    </source>
</evidence>
<keyword evidence="7" id="KW-0723">Serine/threonine-protein kinase</keyword>
<keyword evidence="13" id="KW-0547">Nucleotide-binding</keyword>
<evidence type="ECO:0000256" key="18">
    <source>
        <dbReference type="ARBA" id="ARBA00022990"/>
    </source>
</evidence>
<dbReference type="SUPFAM" id="SSF50978">
    <property type="entry name" value="WD40 repeat-like"/>
    <property type="match status" value="1"/>
</dbReference>
<dbReference type="SMART" id="SM00667">
    <property type="entry name" value="LisH"/>
    <property type="match status" value="1"/>
</dbReference>
<evidence type="ECO:0000256" key="4">
    <source>
        <dbReference type="ARBA" id="ARBA00008845"/>
    </source>
</evidence>
<sequence>MSTPDEEPPAAVSAVLSSALSAAVSAALAVATAVDSKADLAALLDEWEEAQQGTTEQLVSILTKISELIERETGEYHKADPDPFDDRHPGRADPDCMLGQLLKMLFMNDDFTNALLDTYVMTSRELNLNTAACRLLQNIMPGLETAVVFQEKEGLVEKLFTWAREAERPLCVYATGLLARAMSNQEVAASYREENAQLVPIMIRRLHELQTEEAKNRVSPASTPQNLPQDSQVEATQTSNISTDQQDKKVGEDVEEEGERSASTASPDPENGRKAKQKLNFISSSCRTEEEEERNDSGDQPANSTSWSEMSSMVIGSDYSLQPLSSAMEQRLILQYLTPLGDYQELLAVFMQLDTRSLLMNYIDLRQTKNVQLTFDALLYLASLLLHKKFAAEFIAHGGVQKLLEIPRPSMAATGVSLCLYYLAYNQDAMERVCTLADGVLSDMVSYALWLLESSHASGVCHATMFFSISFSFRAVLQLFDHQDGLRRLVNLISTLGILNTDSEVSIMSDDQVFSSRQTAKHTCMALRRFFEAHLAVKAEQVKQSLHSSDGGTVVPQQPFYKAYTYTREQVIEMMEFLIECGPPQLHWEPVEVFYKLSCVPLMLQLISTACDWRTYYGRSDTVRYALDILAILMVVPKVQLVLADTVEVLDETRSPVSTVGMSIILGVAEGEVFVNDAEIQKSALQVITNCVCAPDQSLNTVGAFAVAPLRPSLHPQQPPAPHNRVLAHMWQMVQNNNGIKVLLSLLSVKMPITDADLIRSLACKALVGLSRSSAIRQIISKLPLFTSSHIQQLMKEPVLQDKRSEHVRFCRYAAELTERVSGKPLLMGSDVSLARLQRANVVAQSRITFSEKELLMLIRNHLVAKGLHDTANTLVKEANLPTGTHCPNSSSCVTPPPSSSMIPRTCRLAGGIAARLAGHVGSSPVSSVGSPLVGRILFTRERPVAHCSSGKKLRALKQKSDHGAFIQTPAMKKQLERHLPSPPTLDSIITEYLREQHARCPNPVTTCPPFSLFTPHRCPEPKQRRQASPNFTARLGSRVLYPKYGGVDRGCLDRHLIFSRFRPMTVFHEGDGDESGFTCCAFSARERFLMLGTCSGHLKFYNVYSGEEVANYTCHTSAITHLEPARDGKLLLTSASWSVPLSALWSMDSVFSMKNSFVDDHYVEFSKLSQDRVIGTKDQVAHIYDIQTGQKTLTLNDPALANNYKRNCATFNPTDDLVLNDGVLWDVRASQAIHKFDKFNMNISGVFHPNGLEVIVNTEIWDLRTFHLLHTVPALDQCRLVFNSNATIMYGAMLQADDEDDAMDQQMKSPFGSSFRTFDATDYKPIATVDVKRNIFDLCTDTKDCYLAVIENQDTVSLDTVCRLYEVGRQKLAEEGDDDDQVRHTQLNTHLHIAEHSSSSL</sequence>
<evidence type="ECO:0000256" key="25">
    <source>
        <dbReference type="ARBA" id="ARBA00063313"/>
    </source>
</evidence>
<comment type="subunit">
    <text evidence="25">Component of the DCX (DDB1-CUL4-X-box) E3 ubiquitin-protein ligase complex, named CUL4A-RBX1-DDB1-DCAF1/VPRBP complex. Interacts with DDB1; the interaction is direct. Also forms a ternary complex with DDA1 and DDB1. Interacts with NF2 (via FERM domain). Component of the EDVP complex, a E3 ligase complex containing DYRK2, EDD/UBR5, DDB1 and DCAF1. Interacts with DYRK2; the interaction is direct. Interacts with RAG1; the interaction is direct. Interacts with LLGL1 and LLGL2. Interacts with histone H3. Interacts with ESR1 and LATS1; probably recruited by LATS1 to promote ESR1 ubiquitination and ubiquitin-mediated proteasomal degradation. Directly interacts with TET1, TET2 and TET3 (via C-terminus). Interacts with CEP78; promoting DCAF1 localization to centrosomes.</text>
</comment>
<organism evidence="29 30">
    <name type="scientific">Dicentrarchus labrax</name>
    <name type="common">European seabass</name>
    <name type="synonym">Morone labrax</name>
    <dbReference type="NCBI Taxonomy" id="13489"/>
    <lineage>
        <taxon>Eukaryota</taxon>
        <taxon>Metazoa</taxon>
        <taxon>Chordata</taxon>
        <taxon>Craniata</taxon>
        <taxon>Vertebrata</taxon>
        <taxon>Euteleostomi</taxon>
        <taxon>Actinopterygii</taxon>
        <taxon>Neopterygii</taxon>
        <taxon>Teleostei</taxon>
        <taxon>Neoteleostei</taxon>
        <taxon>Acanthomorphata</taxon>
        <taxon>Eupercaria</taxon>
        <taxon>Moronidae</taxon>
        <taxon>Dicentrarchus</taxon>
    </lineage>
</organism>
<comment type="subcellular location">
    <subcellularLocation>
        <location evidence="2">Cytoplasm</location>
        <location evidence="2">Cytoskeleton</location>
        <location evidence="2">Microtubule organizing center</location>
        <location evidence="2">Centrosome</location>
    </subcellularLocation>
    <subcellularLocation>
        <location evidence="1">Nucleus</location>
    </subcellularLocation>
</comment>
<dbReference type="PANTHER" id="PTHR13129:SF4">
    <property type="entry name" value="DDB1- AND CUL4-ASSOCIATED FACTOR 1"/>
    <property type="match status" value="1"/>
</dbReference>
<dbReference type="Gene3D" id="1.25.10.10">
    <property type="entry name" value="Leucine-rich Repeat Variant"/>
    <property type="match status" value="1"/>
</dbReference>
<dbReference type="InterPro" id="IPR006594">
    <property type="entry name" value="LisH"/>
</dbReference>
<comment type="pathway">
    <text evidence="3">Protein modification; protein ubiquitination.</text>
</comment>
<keyword evidence="22" id="KW-0539">Nucleus</keyword>
<dbReference type="InterPro" id="IPR011989">
    <property type="entry name" value="ARM-like"/>
</dbReference>
<keyword evidence="6" id="KW-0963">Cytoplasm</keyword>
<evidence type="ECO:0000313" key="29">
    <source>
        <dbReference type="Ensembl" id="ENSDLAP00005040422.2"/>
    </source>
</evidence>
<evidence type="ECO:0000256" key="2">
    <source>
        <dbReference type="ARBA" id="ARBA00004300"/>
    </source>
</evidence>
<evidence type="ECO:0000256" key="28">
    <source>
        <dbReference type="SAM" id="MobiDB-lite"/>
    </source>
</evidence>
<evidence type="ECO:0000256" key="15">
    <source>
        <dbReference type="ARBA" id="ARBA00022786"/>
    </source>
</evidence>
<feature type="compositionally biased region" description="Polar residues" evidence="28">
    <location>
        <begin position="298"/>
        <end position="308"/>
    </location>
</feature>
<dbReference type="InterPro" id="IPR016024">
    <property type="entry name" value="ARM-type_fold"/>
</dbReference>
<dbReference type="GO" id="GO:0080008">
    <property type="term" value="C:Cul4-RING E3 ubiquitin ligase complex"/>
    <property type="evidence" value="ECO:0007669"/>
    <property type="project" value="TreeGrafter"/>
</dbReference>
<keyword evidence="18" id="KW-0007">Acetylation</keyword>
<accession>A0A8C4HD10</accession>
<dbReference type="GO" id="GO:0016567">
    <property type="term" value="P:protein ubiquitination"/>
    <property type="evidence" value="ECO:0007669"/>
    <property type="project" value="UniProtKB-UniPathway"/>
</dbReference>
<dbReference type="GO" id="GO:0005813">
    <property type="term" value="C:centrosome"/>
    <property type="evidence" value="ECO:0007669"/>
    <property type="project" value="UniProtKB-SubCell"/>
</dbReference>
<dbReference type="SUPFAM" id="SSF48371">
    <property type="entry name" value="ARM repeat"/>
    <property type="match status" value="2"/>
</dbReference>
<feature type="region of interest" description="Disordered" evidence="28">
    <location>
        <begin position="213"/>
        <end position="308"/>
    </location>
</feature>
<keyword evidence="16" id="KW-0067">ATP-binding</keyword>
<evidence type="ECO:0000256" key="5">
    <source>
        <dbReference type="ARBA" id="ARBA00012513"/>
    </source>
</evidence>
<dbReference type="FunFam" id="2.130.10.10:FF:000055">
    <property type="entry name" value="DDB1 and CUL4-associated factor 1"/>
    <property type="match status" value="1"/>
</dbReference>
<keyword evidence="14" id="KW-0418">Kinase</keyword>
<dbReference type="PANTHER" id="PTHR13129">
    <property type="entry name" value="VPRBP PROTEIN-RELATED"/>
    <property type="match status" value="1"/>
</dbReference>
<dbReference type="PROSITE" id="PS50896">
    <property type="entry name" value="LISH"/>
    <property type="match status" value="1"/>
</dbReference>
<comment type="similarity">
    <text evidence="4">Belongs to the VPRBP/DCAF1 family.</text>
</comment>
<evidence type="ECO:0000256" key="20">
    <source>
        <dbReference type="ARBA" id="ARBA00023163"/>
    </source>
</evidence>
<comment type="catalytic activity">
    <reaction evidence="23">
        <text>L-threonyl-[protein] + ATP = O-phospho-L-threonyl-[protein] + ADP + H(+)</text>
        <dbReference type="Rhea" id="RHEA:46608"/>
        <dbReference type="Rhea" id="RHEA-COMP:11060"/>
        <dbReference type="Rhea" id="RHEA-COMP:11605"/>
        <dbReference type="ChEBI" id="CHEBI:15378"/>
        <dbReference type="ChEBI" id="CHEBI:30013"/>
        <dbReference type="ChEBI" id="CHEBI:30616"/>
        <dbReference type="ChEBI" id="CHEBI:61977"/>
        <dbReference type="ChEBI" id="CHEBI:456216"/>
        <dbReference type="EC" id="2.7.11.1"/>
    </reaction>
</comment>
<evidence type="ECO:0000256" key="14">
    <source>
        <dbReference type="ARBA" id="ARBA00022777"/>
    </source>
</evidence>
<evidence type="ECO:0000256" key="9">
    <source>
        <dbReference type="ARBA" id="ARBA00022574"/>
    </source>
</evidence>
<dbReference type="InterPro" id="IPR015943">
    <property type="entry name" value="WD40/YVTN_repeat-like_dom_sf"/>
</dbReference>
<dbReference type="GO" id="GO:1990244">
    <property type="term" value="F:histone H2AT120 kinase activity"/>
    <property type="evidence" value="ECO:0007669"/>
    <property type="project" value="TreeGrafter"/>
</dbReference>
<dbReference type="Gene3D" id="2.130.10.10">
    <property type="entry name" value="YVTN repeat-like/Quinoprotein amine dehydrogenase"/>
    <property type="match status" value="1"/>
</dbReference>
<dbReference type="UniPathway" id="UPA00143"/>
<evidence type="ECO:0000256" key="10">
    <source>
        <dbReference type="ARBA" id="ARBA00022581"/>
    </source>
</evidence>
<name>A0A8C4HD10_DICLA</name>
<evidence type="ECO:0000256" key="19">
    <source>
        <dbReference type="ARBA" id="ARBA00023015"/>
    </source>
</evidence>
<evidence type="ECO:0000256" key="1">
    <source>
        <dbReference type="ARBA" id="ARBA00004123"/>
    </source>
</evidence>
<keyword evidence="12" id="KW-0677">Repeat</keyword>
<evidence type="ECO:0000256" key="7">
    <source>
        <dbReference type="ARBA" id="ARBA00022527"/>
    </source>
</evidence>
<evidence type="ECO:0000256" key="21">
    <source>
        <dbReference type="ARBA" id="ARBA00023212"/>
    </source>
</evidence>
<feature type="compositionally biased region" description="Polar residues" evidence="28">
    <location>
        <begin position="219"/>
        <end position="244"/>
    </location>
</feature>
<protein>
    <recommendedName>
        <fullName evidence="26">DDB1- and CUL4-associated factor 1</fullName>
        <ecNumber evidence="5">2.7.11.1</ecNumber>
    </recommendedName>
    <alternativeName>
        <fullName evidence="27">Serine/threonine-protein kinase VPRBP</fullName>
    </alternativeName>
</protein>
<keyword evidence="21" id="KW-0206">Cytoskeleton</keyword>
<dbReference type="GO" id="GO:0005634">
    <property type="term" value="C:nucleus"/>
    <property type="evidence" value="ECO:0007669"/>
    <property type="project" value="UniProtKB-SubCell"/>
</dbReference>
<keyword evidence="11" id="KW-0808">Transferase</keyword>
<dbReference type="GO" id="GO:0005524">
    <property type="term" value="F:ATP binding"/>
    <property type="evidence" value="ECO:0007669"/>
    <property type="project" value="UniProtKB-KW"/>
</dbReference>
<evidence type="ECO:0000256" key="6">
    <source>
        <dbReference type="ARBA" id="ARBA00022490"/>
    </source>
</evidence>
<evidence type="ECO:0000256" key="8">
    <source>
        <dbReference type="ARBA" id="ARBA00022553"/>
    </source>
</evidence>
<reference evidence="29" key="1">
    <citation type="submission" date="2025-08" db="UniProtKB">
        <authorList>
            <consortium name="Ensembl"/>
        </authorList>
    </citation>
    <scope>IDENTIFICATION</scope>
</reference>
<dbReference type="Ensembl" id="ENSDLAT00005043150.2">
    <property type="protein sequence ID" value="ENSDLAP00005040422.2"/>
    <property type="gene ID" value="ENSDLAG00005017918.2"/>
</dbReference>
<evidence type="ECO:0000256" key="16">
    <source>
        <dbReference type="ARBA" id="ARBA00022840"/>
    </source>
</evidence>
<evidence type="ECO:0000256" key="23">
    <source>
        <dbReference type="ARBA" id="ARBA00047899"/>
    </source>
</evidence>
<dbReference type="GeneTree" id="ENSGT00390000005874"/>
<evidence type="ECO:0000256" key="3">
    <source>
        <dbReference type="ARBA" id="ARBA00004906"/>
    </source>
</evidence>
<evidence type="ECO:0000313" key="30">
    <source>
        <dbReference type="Proteomes" id="UP000694389"/>
    </source>
</evidence>
<evidence type="ECO:0000256" key="13">
    <source>
        <dbReference type="ARBA" id="ARBA00022741"/>
    </source>
</evidence>
<keyword evidence="20" id="KW-0804">Transcription</keyword>
<evidence type="ECO:0000256" key="27">
    <source>
        <dbReference type="ARBA" id="ARBA00078221"/>
    </source>
</evidence>
<keyword evidence="8" id="KW-0597">Phosphoprotein</keyword>
<keyword evidence="17" id="KW-0156">Chromatin regulator</keyword>
<dbReference type="InterPro" id="IPR036322">
    <property type="entry name" value="WD40_repeat_dom_sf"/>
</dbReference>
<dbReference type="GO" id="GO:0030331">
    <property type="term" value="F:nuclear estrogen receptor binding"/>
    <property type="evidence" value="ECO:0007669"/>
    <property type="project" value="TreeGrafter"/>
</dbReference>
<reference evidence="29" key="2">
    <citation type="submission" date="2025-09" db="UniProtKB">
        <authorList>
            <consortium name="Ensembl"/>
        </authorList>
    </citation>
    <scope>IDENTIFICATION</scope>
</reference>
<dbReference type="Proteomes" id="UP000694389">
    <property type="component" value="Unassembled WGS sequence"/>
</dbReference>
<comment type="catalytic activity">
    <reaction evidence="24">
        <text>L-seryl-[protein] + ATP = O-phospho-L-seryl-[protein] + ADP + H(+)</text>
        <dbReference type="Rhea" id="RHEA:17989"/>
        <dbReference type="Rhea" id="RHEA-COMP:9863"/>
        <dbReference type="Rhea" id="RHEA-COMP:11604"/>
        <dbReference type="ChEBI" id="CHEBI:15378"/>
        <dbReference type="ChEBI" id="CHEBI:29999"/>
        <dbReference type="ChEBI" id="CHEBI:30616"/>
        <dbReference type="ChEBI" id="CHEBI:83421"/>
        <dbReference type="ChEBI" id="CHEBI:456216"/>
        <dbReference type="EC" id="2.7.11.1"/>
    </reaction>
</comment>
<dbReference type="EC" id="2.7.11.1" evidence="5"/>
<keyword evidence="30" id="KW-1185">Reference proteome</keyword>
<keyword evidence="19" id="KW-0805">Transcription regulation</keyword>
<evidence type="ECO:0000256" key="26">
    <source>
        <dbReference type="ARBA" id="ARBA00071147"/>
    </source>
</evidence>
<keyword evidence="9" id="KW-0853">WD repeat</keyword>
<keyword evidence="10" id="KW-0945">Host-virus interaction</keyword>
<proteinExistence type="inferred from homology"/>
<dbReference type="InterPro" id="IPR033270">
    <property type="entry name" value="VPRBP/DCAF1"/>
</dbReference>
<evidence type="ECO:0000256" key="11">
    <source>
        <dbReference type="ARBA" id="ARBA00022679"/>
    </source>
</evidence>